<dbReference type="PROSITE" id="PS00216">
    <property type="entry name" value="SUGAR_TRANSPORT_1"/>
    <property type="match status" value="2"/>
</dbReference>
<keyword evidence="3 6" id="KW-0812">Transmembrane</keyword>
<feature type="transmembrane region" description="Helical" evidence="6">
    <location>
        <begin position="140"/>
        <end position="160"/>
    </location>
</feature>
<evidence type="ECO:0000256" key="1">
    <source>
        <dbReference type="ARBA" id="ARBA00004651"/>
    </source>
</evidence>
<dbReference type="EMBL" id="AEDD01000002">
    <property type="protein sequence ID" value="EFM12416.1"/>
    <property type="molecule type" value="Genomic_DNA"/>
</dbReference>
<dbReference type="InterPro" id="IPR011701">
    <property type="entry name" value="MFS"/>
</dbReference>
<feature type="transmembrane region" description="Helical" evidence="6">
    <location>
        <begin position="402"/>
        <end position="422"/>
    </location>
</feature>
<feature type="domain" description="Major facilitator superfamily (MFS) profile" evidence="7">
    <location>
        <begin position="75"/>
        <end position="458"/>
    </location>
</feature>
<feature type="transmembrane region" description="Helical" evidence="6">
    <location>
        <begin position="344"/>
        <end position="361"/>
    </location>
</feature>
<accession>E0I624</accession>
<sequence length="470" mass="51516">MSKRKAIPLFRSTNTNKLMQHDKQQPAEGENRISFLPAAVLCANDSYGRGYSTRMEHTTNLTSVSLWRDAAQRRLLFSAGLSWLFDAMDVGMLSFIVAALREEWQLGAQQIGLLTATNSIGMAVGAAIAGTLADRYGRRAILLWTLVIFSVASGLSALAGSFTILLILRFITGFGLGGELPVASTLVSESVPVQWRGRAVVLLESFWAGGWILAAVIAYFILPSYGWRIGFLIGCAPVLYALYLRRTIREPARFTASQARSLPYRERIASLWSARHRRSTTTLWILWFTVVLSYYGMFLWLPTVMVLKGFSLVKSFEYVLIMTLAQLPGYFTAAYLIERFGRKFVLVAYLLLTAGCAIWFGQAESTAVLLAAGIGLSFFNLGAWGAMYAYTPELYPTAIRSTGVGLAASFGRIGGVIGPYLVGLLVDQHTSVRAIFTIFFVTILIGAFAVLVLGQETKGIDPDADGPLLN</sequence>
<evidence type="ECO:0000259" key="7">
    <source>
        <dbReference type="PROSITE" id="PS50850"/>
    </source>
</evidence>
<feature type="transmembrane region" description="Helical" evidence="6">
    <location>
        <begin position="199"/>
        <end position="221"/>
    </location>
</feature>
<feature type="transmembrane region" description="Helical" evidence="6">
    <location>
        <begin position="434"/>
        <end position="453"/>
    </location>
</feature>
<feature type="transmembrane region" description="Helical" evidence="6">
    <location>
        <begin position="227"/>
        <end position="244"/>
    </location>
</feature>
<keyword evidence="4 6" id="KW-1133">Transmembrane helix</keyword>
<dbReference type="GO" id="GO:0046943">
    <property type="term" value="F:carboxylic acid transmembrane transporter activity"/>
    <property type="evidence" value="ECO:0007669"/>
    <property type="project" value="TreeGrafter"/>
</dbReference>
<dbReference type="PROSITE" id="PS50850">
    <property type="entry name" value="MFS"/>
    <property type="match status" value="1"/>
</dbReference>
<dbReference type="CDD" id="cd17316">
    <property type="entry name" value="MFS_SV2_like"/>
    <property type="match status" value="1"/>
</dbReference>
<feature type="transmembrane region" description="Helical" evidence="6">
    <location>
        <begin position="111"/>
        <end position="133"/>
    </location>
</feature>
<dbReference type="AlphaFoldDB" id="E0I624"/>
<evidence type="ECO:0000256" key="6">
    <source>
        <dbReference type="SAM" id="Phobius"/>
    </source>
</evidence>
<dbReference type="PROSITE" id="PS00217">
    <property type="entry name" value="SUGAR_TRANSPORT_2"/>
    <property type="match status" value="1"/>
</dbReference>
<keyword evidence="5 6" id="KW-0472">Membrane</keyword>
<feature type="transmembrane region" description="Helical" evidence="6">
    <location>
        <begin position="283"/>
        <end position="306"/>
    </location>
</feature>
<name>E0I624_9BACL</name>
<dbReference type="Gene3D" id="1.20.1250.20">
    <property type="entry name" value="MFS general substrate transporter like domains"/>
    <property type="match status" value="2"/>
</dbReference>
<feature type="transmembrane region" description="Helical" evidence="6">
    <location>
        <begin position="318"/>
        <end position="337"/>
    </location>
</feature>
<dbReference type="PANTHER" id="PTHR23508">
    <property type="entry name" value="CARBOXYLIC ACID TRANSPORTER PROTEIN HOMOLOG"/>
    <property type="match status" value="1"/>
</dbReference>
<reference evidence="8 9" key="1">
    <citation type="submission" date="2010-07" db="EMBL/GenBank/DDBJ databases">
        <title>The draft genome of Paenibacillus curdlanolyticus YK9.</title>
        <authorList>
            <consortium name="US DOE Joint Genome Institute (JGI-PGF)"/>
            <person name="Lucas S."/>
            <person name="Copeland A."/>
            <person name="Lapidus A."/>
            <person name="Cheng J.-F."/>
            <person name="Bruce D."/>
            <person name="Goodwin L."/>
            <person name="Pitluck S."/>
            <person name="Land M.L."/>
            <person name="Hauser L."/>
            <person name="Chang Y.-J."/>
            <person name="Jeffries C."/>
            <person name="Anderson I.J."/>
            <person name="Johnson E."/>
            <person name="Loganathan U."/>
            <person name="Mulhopadhyay B."/>
            <person name="Kyrpides N."/>
            <person name="Woyke T.J."/>
        </authorList>
    </citation>
    <scope>NUCLEOTIDE SEQUENCE [LARGE SCALE GENOMIC DNA]</scope>
    <source>
        <strain evidence="8 9">YK9</strain>
    </source>
</reference>
<comment type="subcellular location">
    <subcellularLocation>
        <location evidence="1">Cell membrane</location>
        <topology evidence="1">Multi-pass membrane protein</topology>
    </subcellularLocation>
</comment>
<dbReference type="GO" id="GO:0005886">
    <property type="term" value="C:plasma membrane"/>
    <property type="evidence" value="ECO:0007669"/>
    <property type="project" value="UniProtKB-SubCell"/>
</dbReference>
<dbReference type="STRING" id="717606.PaecuDRAFT_1096"/>
<dbReference type="Proteomes" id="UP000005387">
    <property type="component" value="Unassembled WGS sequence"/>
</dbReference>
<keyword evidence="9" id="KW-1185">Reference proteome</keyword>
<feature type="transmembrane region" description="Helical" evidence="6">
    <location>
        <begin position="367"/>
        <end position="390"/>
    </location>
</feature>
<dbReference type="SUPFAM" id="SSF103473">
    <property type="entry name" value="MFS general substrate transporter"/>
    <property type="match status" value="1"/>
</dbReference>
<keyword evidence="2" id="KW-0813">Transport</keyword>
<dbReference type="Pfam" id="PF07690">
    <property type="entry name" value="MFS_1"/>
    <property type="match status" value="1"/>
</dbReference>
<evidence type="ECO:0000256" key="2">
    <source>
        <dbReference type="ARBA" id="ARBA00022448"/>
    </source>
</evidence>
<dbReference type="PANTHER" id="PTHR23508:SF10">
    <property type="entry name" value="CARBOXYLIC ACID TRANSPORTER PROTEIN HOMOLOG"/>
    <property type="match status" value="1"/>
</dbReference>
<gene>
    <name evidence="8" type="ORF">PaecuDRAFT_1096</name>
</gene>
<evidence type="ECO:0000256" key="3">
    <source>
        <dbReference type="ARBA" id="ARBA00022692"/>
    </source>
</evidence>
<evidence type="ECO:0000256" key="4">
    <source>
        <dbReference type="ARBA" id="ARBA00022989"/>
    </source>
</evidence>
<evidence type="ECO:0000313" key="9">
    <source>
        <dbReference type="Proteomes" id="UP000005387"/>
    </source>
</evidence>
<evidence type="ECO:0000256" key="5">
    <source>
        <dbReference type="ARBA" id="ARBA00023136"/>
    </source>
</evidence>
<organism evidence="8 9">
    <name type="scientific">Paenibacillus curdlanolyticus YK9</name>
    <dbReference type="NCBI Taxonomy" id="717606"/>
    <lineage>
        <taxon>Bacteria</taxon>
        <taxon>Bacillati</taxon>
        <taxon>Bacillota</taxon>
        <taxon>Bacilli</taxon>
        <taxon>Bacillales</taxon>
        <taxon>Paenibacillaceae</taxon>
        <taxon>Paenibacillus</taxon>
    </lineage>
</organism>
<feature type="transmembrane region" description="Helical" evidence="6">
    <location>
        <begin position="75"/>
        <end position="99"/>
    </location>
</feature>
<proteinExistence type="predicted"/>
<feature type="transmembrane region" description="Helical" evidence="6">
    <location>
        <begin position="166"/>
        <end position="187"/>
    </location>
</feature>
<dbReference type="InterPro" id="IPR036259">
    <property type="entry name" value="MFS_trans_sf"/>
</dbReference>
<dbReference type="InterPro" id="IPR005829">
    <property type="entry name" value="Sugar_transporter_CS"/>
</dbReference>
<dbReference type="eggNOG" id="COG2814">
    <property type="taxonomic scope" value="Bacteria"/>
</dbReference>
<protein>
    <submittedName>
        <fullName evidence="8">Major facilitator superfamily MFS_1</fullName>
    </submittedName>
</protein>
<dbReference type="InterPro" id="IPR020846">
    <property type="entry name" value="MFS_dom"/>
</dbReference>
<evidence type="ECO:0000313" key="8">
    <source>
        <dbReference type="EMBL" id="EFM12416.1"/>
    </source>
</evidence>